<dbReference type="Proteomes" id="UP000188320">
    <property type="component" value="Unassembled WGS sequence"/>
</dbReference>
<sequence>MSRIMLNCAILSTLVVSSTVAYDEQAQSVQAEGTFYSRPNKCYNSPDFKGIKMGKMRGKLGYMMFCSVPNSKGVCYLVSRSRESAIDDMYGLVGGYVKFYAWMTPYFYN</sequence>
<feature type="chain" id="PRO_5013317437" evidence="1">
    <location>
        <begin position="22"/>
        <end position="109"/>
    </location>
</feature>
<accession>A0A1R1PJE7</accession>
<keyword evidence="3" id="KW-1185">Reference proteome</keyword>
<evidence type="ECO:0000256" key="1">
    <source>
        <dbReference type="SAM" id="SignalP"/>
    </source>
</evidence>
<protein>
    <submittedName>
        <fullName evidence="2">Uncharacterized protein</fullName>
    </submittedName>
</protein>
<name>A0A1R1PJE7_ZANCU</name>
<gene>
    <name evidence="2" type="ORF">AX774_g5457</name>
</gene>
<evidence type="ECO:0000313" key="3">
    <source>
        <dbReference type="Proteomes" id="UP000188320"/>
    </source>
</evidence>
<dbReference type="EMBL" id="LSSK01000981">
    <property type="protein sequence ID" value="OMH81091.1"/>
    <property type="molecule type" value="Genomic_DNA"/>
</dbReference>
<keyword evidence="1" id="KW-0732">Signal</keyword>
<dbReference type="AlphaFoldDB" id="A0A1R1PJE7"/>
<comment type="caution">
    <text evidence="2">The sequence shown here is derived from an EMBL/GenBank/DDBJ whole genome shotgun (WGS) entry which is preliminary data.</text>
</comment>
<feature type="signal peptide" evidence="1">
    <location>
        <begin position="1"/>
        <end position="21"/>
    </location>
</feature>
<proteinExistence type="predicted"/>
<reference evidence="3" key="1">
    <citation type="submission" date="2017-01" db="EMBL/GenBank/DDBJ databases">
        <authorList>
            <person name="Wang Y."/>
            <person name="White M."/>
            <person name="Kvist S."/>
            <person name="Moncalvo J.-M."/>
        </authorList>
    </citation>
    <scope>NUCLEOTIDE SEQUENCE [LARGE SCALE GENOMIC DNA]</scope>
    <source>
        <strain evidence="3">COL-18-3</strain>
    </source>
</reference>
<organism evidence="2 3">
    <name type="scientific">Zancudomyces culisetae</name>
    <name type="common">Gut fungus</name>
    <name type="synonym">Smittium culisetae</name>
    <dbReference type="NCBI Taxonomy" id="1213189"/>
    <lineage>
        <taxon>Eukaryota</taxon>
        <taxon>Fungi</taxon>
        <taxon>Fungi incertae sedis</taxon>
        <taxon>Zoopagomycota</taxon>
        <taxon>Kickxellomycotina</taxon>
        <taxon>Harpellomycetes</taxon>
        <taxon>Harpellales</taxon>
        <taxon>Legeriomycetaceae</taxon>
        <taxon>Zancudomyces</taxon>
    </lineage>
</organism>
<evidence type="ECO:0000313" key="2">
    <source>
        <dbReference type="EMBL" id="OMH81091.1"/>
    </source>
</evidence>